<reference evidence="1" key="1">
    <citation type="journal article" date="2019" name="Sci. Rep.">
        <title>Draft genome of Tanacetum cinerariifolium, the natural source of mosquito coil.</title>
        <authorList>
            <person name="Yamashiro T."/>
            <person name="Shiraishi A."/>
            <person name="Satake H."/>
            <person name="Nakayama K."/>
        </authorList>
    </citation>
    <scope>NUCLEOTIDE SEQUENCE</scope>
</reference>
<name>A0A699V4C6_TANCI</name>
<proteinExistence type="predicted"/>
<dbReference type="AlphaFoldDB" id="A0A699V4C6"/>
<feature type="non-terminal residue" evidence="1">
    <location>
        <position position="1"/>
    </location>
</feature>
<organism evidence="1">
    <name type="scientific">Tanacetum cinerariifolium</name>
    <name type="common">Dalmatian daisy</name>
    <name type="synonym">Chrysanthemum cinerariifolium</name>
    <dbReference type="NCBI Taxonomy" id="118510"/>
    <lineage>
        <taxon>Eukaryota</taxon>
        <taxon>Viridiplantae</taxon>
        <taxon>Streptophyta</taxon>
        <taxon>Embryophyta</taxon>
        <taxon>Tracheophyta</taxon>
        <taxon>Spermatophyta</taxon>
        <taxon>Magnoliopsida</taxon>
        <taxon>eudicotyledons</taxon>
        <taxon>Gunneridae</taxon>
        <taxon>Pentapetalae</taxon>
        <taxon>asterids</taxon>
        <taxon>campanulids</taxon>
        <taxon>Asterales</taxon>
        <taxon>Asteraceae</taxon>
        <taxon>Asteroideae</taxon>
        <taxon>Anthemideae</taxon>
        <taxon>Anthemidinae</taxon>
        <taxon>Tanacetum</taxon>
    </lineage>
</organism>
<sequence length="143" mass="15477">GLDFTNNTNDFTAAGPSISAAELNFTNSINDFSAASPSNAAMPNLEDLSHDLDDVGAEADTNNMESIISVSPIPTTRIHKDHPISQIISDLSSTTQTKSMARGVKDQSGISQMFNEDFHTCMFACFLSQEEPKRIHQALKDPS</sequence>
<dbReference type="EMBL" id="BKCJ011399262">
    <property type="protein sequence ID" value="GFD29927.1"/>
    <property type="molecule type" value="Genomic_DNA"/>
</dbReference>
<comment type="caution">
    <text evidence="1">The sequence shown here is derived from an EMBL/GenBank/DDBJ whole genome shotgun (WGS) entry which is preliminary data.</text>
</comment>
<gene>
    <name evidence="1" type="ORF">Tci_901896</name>
</gene>
<accession>A0A699V4C6</accession>
<protein>
    <submittedName>
        <fullName evidence="1">Uncharacterized protein</fullName>
    </submittedName>
</protein>
<evidence type="ECO:0000313" key="1">
    <source>
        <dbReference type="EMBL" id="GFD29927.1"/>
    </source>
</evidence>